<reference evidence="1 2" key="1">
    <citation type="journal article" date="2011" name="Nat. Biotechnol.">
        <title>Comparative genomic analysis of the thermophilic biomass-degrading fungi Myceliophthora thermophila and Thielavia terrestris.</title>
        <authorList>
            <person name="Berka R.M."/>
            <person name="Grigoriev I.V."/>
            <person name="Otillar R."/>
            <person name="Salamov A."/>
            <person name="Grimwood J."/>
            <person name="Reid I."/>
            <person name="Ishmael N."/>
            <person name="John T."/>
            <person name="Darmond C."/>
            <person name="Moisan M.-C."/>
            <person name="Henrissat B."/>
            <person name="Coutinho P.M."/>
            <person name="Lombard V."/>
            <person name="Natvig D.O."/>
            <person name="Lindquist E."/>
            <person name="Schmutz J."/>
            <person name="Lucas S."/>
            <person name="Harris P."/>
            <person name="Powlowski J."/>
            <person name="Bellemare A."/>
            <person name="Taylor D."/>
            <person name="Butler G."/>
            <person name="de Vries R.P."/>
            <person name="Allijn I.E."/>
            <person name="van den Brink J."/>
            <person name="Ushinsky S."/>
            <person name="Storms R."/>
            <person name="Powell A.J."/>
            <person name="Paulsen I.T."/>
            <person name="Elbourne L.D.H."/>
            <person name="Baker S.E."/>
            <person name="Magnuson J."/>
            <person name="LaBoissiere S."/>
            <person name="Clutterbuck A.J."/>
            <person name="Martinez D."/>
            <person name="Wogulis M."/>
            <person name="de Leon A.L."/>
            <person name="Rey M.W."/>
            <person name="Tsang A."/>
        </authorList>
    </citation>
    <scope>NUCLEOTIDE SEQUENCE [LARGE SCALE GENOMIC DNA]</scope>
    <source>
        <strain evidence="2">ATCC 42464 / BCRC 31852 / DSM 1799</strain>
    </source>
</reference>
<dbReference type="GeneID" id="11506238"/>
<accession>G2QML3</accession>
<dbReference type="HOGENOM" id="CLU_1670605_0_0_1"/>
<protein>
    <submittedName>
        <fullName evidence="1">Uncharacterized protein</fullName>
    </submittedName>
</protein>
<dbReference type="Proteomes" id="UP000007322">
    <property type="component" value="Chromosome 6"/>
</dbReference>
<evidence type="ECO:0000313" key="2">
    <source>
        <dbReference type="Proteomes" id="UP000007322"/>
    </source>
</evidence>
<gene>
    <name evidence="1" type="ORF">MYCTH_2130345</name>
</gene>
<dbReference type="RefSeq" id="XP_003666438.1">
    <property type="nucleotide sequence ID" value="XM_003666390.1"/>
</dbReference>
<dbReference type="EMBL" id="CP003007">
    <property type="protein sequence ID" value="AEO61193.1"/>
    <property type="molecule type" value="Genomic_DNA"/>
</dbReference>
<dbReference type="InParanoid" id="G2QML3"/>
<dbReference type="KEGG" id="mtm:MYCTH_2130345"/>
<dbReference type="AlphaFoldDB" id="G2QML3"/>
<proteinExistence type="predicted"/>
<sequence length="158" mass="17819">MRRCWPPATEYTAGRGLQVAPGEVCNITNAVEVLLATLVCHRDVLPPPTGRGHRRQAQQYRRAAGILGVGWAFTSYRDGVITGKEEVPSYRPDERGVHAIKRAAGQLRATLLERRIYMRRCPVGSASDKYFVWRPGLERNSNLFIVRPAREPEDITYS</sequence>
<dbReference type="VEuPathDB" id="FungiDB:MYCTH_2130345"/>
<evidence type="ECO:0000313" key="1">
    <source>
        <dbReference type="EMBL" id="AEO61193.1"/>
    </source>
</evidence>
<keyword evidence="2" id="KW-1185">Reference proteome</keyword>
<name>G2QML3_THET4</name>
<organism evidence="1 2">
    <name type="scientific">Thermothelomyces thermophilus (strain ATCC 42464 / BCRC 31852 / DSM 1799)</name>
    <name type="common">Sporotrichum thermophile</name>
    <dbReference type="NCBI Taxonomy" id="573729"/>
    <lineage>
        <taxon>Eukaryota</taxon>
        <taxon>Fungi</taxon>
        <taxon>Dikarya</taxon>
        <taxon>Ascomycota</taxon>
        <taxon>Pezizomycotina</taxon>
        <taxon>Sordariomycetes</taxon>
        <taxon>Sordariomycetidae</taxon>
        <taxon>Sordariales</taxon>
        <taxon>Chaetomiaceae</taxon>
        <taxon>Thermothelomyces</taxon>
    </lineage>
</organism>